<dbReference type="InterPro" id="IPR017937">
    <property type="entry name" value="Thioredoxin_CS"/>
</dbReference>
<keyword evidence="1" id="KW-0676">Redox-active center</keyword>
<name>A0ABV8PSF7_9BACT</name>
<dbReference type="Gene3D" id="3.40.30.10">
    <property type="entry name" value="Glutaredoxin"/>
    <property type="match status" value="1"/>
</dbReference>
<dbReference type="PROSITE" id="PS51352">
    <property type="entry name" value="THIOREDOXIN_2"/>
    <property type="match status" value="1"/>
</dbReference>
<dbReference type="PANTHER" id="PTHR42852:SF17">
    <property type="entry name" value="THIOREDOXIN-LIKE PROTEIN HI_1115"/>
    <property type="match status" value="1"/>
</dbReference>
<keyword evidence="5" id="KW-1185">Reference proteome</keyword>
<evidence type="ECO:0000313" key="4">
    <source>
        <dbReference type="EMBL" id="MFC4231069.1"/>
    </source>
</evidence>
<dbReference type="Proteomes" id="UP001595906">
    <property type="component" value="Unassembled WGS sequence"/>
</dbReference>
<protein>
    <submittedName>
        <fullName evidence="4">Redoxin domain-containing protein</fullName>
    </submittedName>
</protein>
<keyword evidence="2" id="KW-0732">Signal</keyword>
<dbReference type="SUPFAM" id="SSF52833">
    <property type="entry name" value="Thioredoxin-like"/>
    <property type="match status" value="1"/>
</dbReference>
<evidence type="ECO:0000313" key="5">
    <source>
        <dbReference type="Proteomes" id="UP001595906"/>
    </source>
</evidence>
<dbReference type="PANTHER" id="PTHR42852">
    <property type="entry name" value="THIOL:DISULFIDE INTERCHANGE PROTEIN DSBE"/>
    <property type="match status" value="1"/>
</dbReference>
<dbReference type="InterPro" id="IPR033395">
    <property type="entry name" value="DUF5106"/>
</dbReference>
<dbReference type="CDD" id="cd02966">
    <property type="entry name" value="TlpA_like_family"/>
    <property type="match status" value="1"/>
</dbReference>
<dbReference type="InterPro" id="IPR036249">
    <property type="entry name" value="Thioredoxin-like_sf"/>
</dbReference>
<evidence type="ECO:0000256" key="1">
    <source>
        <dbReference type="ARBA" id="ARBA00023284"/>
    </source>
</evidence>
<feature type="domain" description="Thioredoxin" evidence="3">
    <location>
        <begin position="353"/>
        <end position="503"/>
    </location>
</feature>
<dbReference type="InterPro" id="IPR000866">
    <property type="entry name" value="AhpC/TSA"/>
</dbReference>
<organism evidence="4 5">
    <name type="scientific">Parasediminibacterium paludis</name>
    <dbReference type="NCBI Taxonomy" id="908966"/>
    <lineage>
        <taxon>Bacteria</taxon>
        <taxon>Pseudomonadati</taxon>
        <taxon>Bacteroidota</taxon>
        <taxon>Chitinophagia</taxon>
        <taxon>Chitinophagales</taxon>
        <taxon>Chitinophagaceae</taxon>
        <taxon>Parasediminibacterium</taxon>
    </lineage>
</organism>
<comment type="caution">
    <text evidence="4">The sequence shown here is derived from an EMBL/GenBank/DDBJ whole genome shotgun (WGS) entry which is preliminary data.</text>
</comment>
<gene>
    <name evidence="4" type="ORF">ACFOW1_04150</name>
</gene>
<dbReference type="InterPro" id="IPR013766">
    <property type="entry name" value="Thioredoxin_domain"/>
</dbReference>
<dbReference type="Pfam" id="PF17127">
    <property type="entry name" value="DUF5106"/>
    <property type="match status" value="1"/>
</dbReference>
<dbReference type="Pfam" id="PF00578">
    <property type="entry name" value="AhpC-TSA"/>
    <property type="match status" value="1"/>
</dbReference>
<dbReference type="EMBL" id="JBHSDC010000003">
    <property type="protein sequence ID" value="MFC4231069.1"/>
    <property type="molecule type" value="Genomic_DNA"/>
</dbReference>
<proteinExistence type="predicted"/>
<evidence type="ECO:0000259" key="3">
    <source>
        <dbReference type="PROSITE" id="PS51352"/>
    </source>
</evidence>
<dbReference type="RefSeq" id="WP_379012456.1">
    <property type="nucleotide sequence ID" value="NZ_JBHSDC010000003.1"/>
</dbReference>
<sequence>MNKFLAISIFVLSTLCTVAQVKKVIPTKPVSGSSSNASKTQDTKANSAVGGRNISITLTPYKNTWVYLGCYFGKNKTLSDSAYLNEKSYGVFKGKNKLTPGIYFIVSPQYAILFDILMDSKQQFSIVADTLKKEDAVITGSFENDLFKKYSEFSLVKGKATNDLKMAYSNAKTKADSLKIVNEMTAISKDVQAYQNNVIKQNPNSLLATLFNALKQPEAPPIPVVNGKPDSTYPFRYVKEHFWDDVNFNDDRLLRTPFFEPKIDNYFKNYVSPEPDSVYPEVKYMLLLARTGKEMYPYLLTKFTNKYINPEFMGQDKVFLKIFEDFYAKGDTTYLNPASRKTIIERAYSLMANQIGGQAPILDLTDTLGKTVPLYGIDAKFTFVAFWDPTCGHCKEEIPRVDSIYKAKWKALGVKVYSVNVNEPKIVEFKQFLAEKKISQDWTEVYQTKAARDAEQAANQPNYRQLYDMYKTPTFYLLDEKKRIIAKQLSLEQFDDVIAAKLKNK</sequence>
<feature type="chain" id="PRO_5046791716" evidence="2">
    <location>
        <begin position="20"/>
        <end position="505"/>
    </location>
</feature>
<dbReference type="PROSITE" id="PS00194">
    <property type="entry name" value="THIOREDOXIN_1"/>
    <property type="match status" value="1"/>
</dbReference>
<accession>A0ABV8PSF7</accession>
<reference evidence="5" key="1">
    <citation type="journal article" date="2019" name="Int. J. Syst. Evol. Microbiol.">
        <title>The Global Catalogue of Microorganisms (GCM) 10K type strain sequencing project: providing services to taxonomists for standard genome sequencing and annotation.</title>
        <authorList>
            <consortium name="The Broad Institute Genomics Platform"/>
            <consortium name="The Broad Institute Genome Sequencing Center for Infectious Disease"/>
            <person name="Wu L."/>
            <person name="Ma J."/>
        </authorList>
    </citation>
    <scope>NUCLEOTIDE SEQUENCE [LARGE SCALE GENOMIC DNA]</scope>
    <source>
        <strain evidence="5">CECT 8010</strain>
    </source>
</reference>
<dbReference type="InterPro" id="IPR050553">
    <property type="entry name" value="Thioredoxin_ResA/DsbE_sf"/>
</dbReference>
<evidence type="ECO:0000256" key="2">
    <source>
        <dbReference type="SAM" id="SignalP"/>
    </source>
</evidence>
<feature type="signal peptide" evidence="2">
    <location>
        <begin position="1"/>
        <end position="19"/>
    </location>
</feature>